<gene>
    <name evidence="2" type="ORF">SAMN05421504_101745</name>
</gene>
<keyword evidence="2" id="KW-0560">Oxidoreductase</keyword>
<dbReference type="PANTHER" id="PTHR21366:SF19">
    <property type="entry name" value="METAPYROCATECHASE"/>
    <property type="match status" value="1"/>
</dbReference>
<proteinExistence type="predicted"/>
<dbReference type="RefSeq" id="WP_091286533.1">
    <property type="nucleotide sequence ID" value="NZ_FNON01000001.1"/>
</dbReference>
<dbReference type="Gene3D" id="3.10.180.10">
    <property type="entry name" value="2,3-Dihydroxybiphenyl 1,2-Dioxygenase, domain 1"/>
    <property type="match status" value="2"/>
</dbReference>
<dbReference type="GO" id="GO:0051213">
    <property type="term" value="F:dioxygenase activity"/>
    <property type="evidence" value="ECO:0007669"/>
    <property type="project" value="UniProtKB-KW"/>
</dbReference>
<keyword evidence="3" id="KW-1185">Reference proteome</keyword>
<reference evidence="2 3" key="1">
    <citation type="submission" date="2016-10" db="EMBL/GenBank/DDBJ databases">
        <authorList>
            <person name="de Groot N.N."/>
        </authorList>
    </citation>
    <scope>NUCLEOTIDE SEQUENCE [LARGE SCALE GENOMIC DNA]</scope>
    <source>
        <strain evidence="2 3">CPCC 202699</strain>
    </source>
</reference>
<dbReference type="InterPro" id="IPR029068">
    <property type="entry name" value="Glyas_Bleomycin-R_OHBP_Dase"/>
</dbReference>
<dbReference type="PROSITE" id="PS51819">
    <property type="entry name" value="VOC"/>
    <property type="match status" value="2"/>
</dbReference>
<dbReference type="InterPro" id="IPR004360">
    <property type="entry name" value="Glyas_Fos-R_dOase_dom"/>
</dbReference>
<dbReference type="SUPFAM" id="SSF54593">
    <property type="entry name" value="Glyoxalase/Bleomycin resistance protein/Dihydroxybiphenyl dioxygenase"/>
    <property type="match status" value="1"/>
</dbReference>
<dbReference type="Pfam" id="PF00903">
    <property type="entry name" value="Glyoxalase"/>
    <property type="match status" value="2"/>
</dbReference>
<dbReference type="CDD" id="cd09013">
    <property type="entry name" value="BphC-JF8_N_like"/>
    <property type="match status" value="1"/>
</dbReference>
<feature type="domain" description="VOC" evidence="1">
    <location>
        <begin position="154"/>
        <end position="274"/>
    </location>
</feature>
<evidence type="ECO:0000313" key="2">
    <source>
        <dbReference type="EMBL" id="SDW49617.1"/>
    </source>
</evidence>
<dbReference type="AlphaFoldDB" id="A0A1H2U0U2"/>
<sequence>MTRHDIRHEIAHLARVEIHTPDPDGTLWFFKDLLGMYETRREGQSVYLRGYEDPYQWSLKVTEGPVARMDHAALRTSSPEALERRAKSLKDGNLEGKWTDGEFGYGKTYEFTTPDGHDVRLLWEAEKYRAPEELKSKILTRASKKPLRGIPVKRIDHLNLLASDVTPVKRSFERHLGMQTRERLVDGDVEAGAWLSSNILGHEVAIMRDALGARGRLHHIAFYYGNPQHNVDAAEMFREYDIVIEAGPDRHGLSQGAFLYVFEPGGNRVELFGDCGFLELEPDFETKTWTMDNIDVVTAIGGTTLPQETYFTYGTPPLDSPEQAAA</sequence>
<accession>A0A1H2U0U2</accession>
<dbReference type="STRING" id="589385.SAMN05421504_101745"/>
<evidence type="ECO:0000259" key="1">
    <source>
        <dbReference type="PROSITE" id="PS51819"/>
    </source>
</evidence>
<keyword evidence="2" id="KW-0223">Dioxygenase</keyword>
<dbReference type="OrthoDB" id="317332at2"/>
<feature type="domain" description="VOC" evidence="1">
    <location>
        <begin position="12"/>
        <end position="124"/>
    </location>
</feature>
<name>A0A1H2U0U2_9PSEU</name>
<protein>
    <submittedName>
        <fullName evidence="2">Catechol 2,3-dioxygenase</fullName>
    </submittedName>
</protein>
<evidence type="ECO:0000313" key="3">
    <source>
        <dbReference type="Proteomes" id="UP000199515"/>
    </source>
</evidence>
<dbReference type="Proteomes" id="UP000199515">
    <property type="component" value="Unassembled WGS sequence"/>
</dbReference>
<dbReference type="PANTHER" id="PTHR21366">
    <property type="entry name" value="GLYOXALASE FAMILY PROTEIN"/>
    <property type="match status" value="1"/>
</dbReference>
<dbReference type="EMBL" id="FNON01000001">
    <property type="protein sequence ID" value="SDW49617.1"/>
    <property type="molecule type" value="Genomic_DNA"/>
</dbReference>
<dbReference type="InterPro" id="IPR037523">
    <property type="entry name" value="VOC_core"/>
</dbReference>
<dbReference type="InterPro" id="IPR050383">
    <property type="entry name" value="GlyoxalaseI/FosfomycinResist"/>
</dbReference>
<organism evidence="2 3">
    <name type="scientific">Amycolatopsis xylanica</name>
    <dbReference type="NCBI Taxonomy" id="589385"/>
    <lineage>
        <taxon>Bacteria</taxon>
        <taxon>Bacillati</taxon>
        <taxon>Actinomycetota</taxon>
        <taxon>Actinomycetes</taxon>
        <taxon>Pseudonocardiales</taxon>
        <taxon>Pseudonocardiaceae</taxon>
        <taxon>Amycolatopsis</taxon>
    </lineage>
</organism>